<evidence type="ECO:0000313" key="12">
    <source>
        <dbReference type="EMBL" id="UOQ83319.1"/>
    </source>
</evidence>
<accession>A0ABY4GGK2</accession>
<feature type="domain" description="Beta-galactosidase C-terminal" evidence="11">
    <location>
        <begin position="624"/>
        <end position="679"/>
    </location>
</feature>
<keyword evidence="13" id="KW-1185">Reference proteome</keyword>
<dbReference type="SUPFAM" id="SSF51445">
    <property type="entry name" value="(Trans)glycosidases"/>
    <property type="match status" value="1"/>
</dbReference>
<dbReference type="Pfam" id="PF08533">
    <property type="entry name" value="Glyco_hydro_42C"/>
    <property type="match status" value="1"/>
</dbReference>
<dbReference type="Pfam" id="PF08532">
    <property type="entry name" value="Glyco_hydro_42M"/>
    <property type="match status" value="1"/>
</dbReference>
<dbReference type="Gene3D" id="3.40.50.880">
    <property type="match status" value="1"/>
</dbReference>
<evidence type="ECO:0000313" key="13">
    <source>
        <dbReference type="Proteomes" id="UP000831537"/>
    </source>
</evidence>
<feature type="domain" description="Glycoside hydrolase family 42 N-terminal" evidence="9">
    <location>
        <begin position="15"/>
        <end position="393"/>
    </location>
</feature>
<dbReference type="InterPro" id="IPR013780">
    <property type="entry name" value="Glyco_hydro_b"/>
</dbReference>
<keyword evidence="4" id="KW-0479">Metal-binding</keyword>
<dbReference type="InterPro" id="IPR003476">
    <property type="entry name" value="Glyco_hydro_42"/>
</dbReference>
<name>A0ABY4GGK2_9BACI</name>
<evidence type="ECO:0000259" key="10">
    <source>
        <dbReference type="Pfam" id="PF08532"/>
    </source>
</evidence>
<dbReference type="Proteomes" id="UP000831537">
    <property type="component" value="Chromosome"/>
</dbReference>
<organism evidence="12 13">
    <name type="scientific">Gracilibacillus salinarum</name>
    <dbReference type="NCBI Taxonomy" id="2932255"/>
    <lineage>
        <taxon>Bacteria</taxon>
        <taxon>Bacillati</taxon>
        <taxon>Bacillota</taxon>
        <taxon>Bacilli</taxon>
        <taxon>Bacillales</taxon>
        <taxon>Bacillaceae</taxon>
        <taxon>Gracilibacillus</taxon>
    </lineage>
</organism>
<comment type="catalytic activity">
    <reaction evidence="1 8">
        <text>Hydrolysis of terminal non-reducing beta-D-galactose residues in beta-D-galactosides.</text>
        <dbReference type="EC" id="3.2.1.23"/>
    </reaction>
</comment>
<evidence type="ECO:0000259" key="11">
    <source>
        <dbReference type="Pfam" id="PF08533"/>
    </source>
</evidence>
<dbReference type="EC" id="3.2.1.23" evidence="3 8"/>
<dbReference type="SUPFAM" id="SSF51011">
    <property type="entry name" value="Glycosyl hydrolase domain"/>
    <property type="match status" value="1"/>
</dbReference>
<evidence type="ECO:0000259" key="9">
    <source>
        <dbReference type="Pfam" id="PF02449"/>
    </source>
</evidence>
<comment type="similarity">
    <text evidence="2 8">Belongs to the glycosyl hydrolase 42 family.</text>
</comment>
<protein>
    <recommendedName>
        <fullName evidence="3 8">Beta-galactosidase</fullName>
        <shortName evidence="8">Beta-gal</shortName>
        <ecNumber evidence="3 8">3.2.1.23</ecNumber>
    </recommendedName>
</protein>
<dbReference type="InterPro" id="IPR013739">
    <property type="entry name" value="Beta_galactosidase_C"/>
</dbReference>
<keyword evidence="6" id="KW-0862">Zinc</keyword>
<dbReference type="EMBL" id="CP095071">
    <property type="protein sequence ID" value="UOQ83319.1"/>
    <property type="molecule type" value="Genomic_DNA"/>
</dbReference>
<sequence>MKEIINESAITLGVCYYPEHWSEDLWESDFERMKALGFRYVRMAEFAWTIFEPCEGEFDFSLFDKAINLAGKYDLKVILGTPTATPPVWLTEKYPEVLNVSQDGVTYRHGSRRHYNYNSDKYRELSARITTKMAEHYHNNKNVVGWQIDNELNCEISVFYSDADHEKFREWLQEKYQSLNALNEAWGTVFWNQTYTDWNQVYLTRPTVNDSQNPHHALDEKRFISDSTIAFAKMQADIIRSYTKQQWVTTNGMFGHLDNHKLTQDILDFYAYDSYPNFNKIIEDTSVKPLQDRKWSLNLSTVRNLGGPFAIFEQQAGPGGWVNRIEQPTPKPGQLRLWTYQSLAHGADMILYFRWRTATKGSEIYWHGINDYHNLPNRRIAEIEQTSQEIQKIGSDLIGASYEANVAILTDYDNEWDGEEDVWYGPFLSESKEAWFKAFQYNHIPVDIYNLSETTTLDELKKYQVLVYPHAAILTEKTATLLEEYVAQGGKIVFGCRTGYKDKTGQPYMMAFPGYIKELAGVTVEDYTLLNHLQPSPTVQLFGQDKLDVHGFNEILHKEKDDVVFLGYYGNAYYANKPALSRRSHGNGCAYYFGGVFNFEIANAILADLNVPDYRNEFDLTDNVELAVRKKKDKTYYLLLNFSDSKQHVYLKRSMRDLISGKQLNGEVEIDGYDVFILSGKKV</sequence>
<evidence type="ECO:0000256" key="4">
    <source>
        <dbReference type="ARBA" id="ARBA00022723"/>
    </source>
</evidence>
<dbReference type="PANTHER" id="PTHR36447">
    <property type="entry name" value="BETA-GALACTOSIDASE GANA"/>
    <property type="match status" value="1"/>
</dbReference>
<dbReference type="PANTHER" id="PTHR36447:SF2">
    <property type="entry name" value="BETA-GALACTOSIDASE YESZ"/>
    <property type="match status" value="1"/>
</dbReference>
<dbReference type="InterPro" id="IPR013738">
    <property type="entry name" value="Beta_galactosidase_Trimer"/>
</dbReference>
<dbReference type="Gene3D" id="2.60.40.1180">
    <property type="entry name" value="Golgi alpha-mannosidase II"/>
    <property type="match status" value="1"/>
</dbReference>
<dbReference type="CDD" id="cd03143">
    <property type="entry name" value="A4_beta-galactosidase_middle_domain"/>
    <property type="match status" value="1"/>
</dbReference>
<keyword evidence="5 8" id="KW-0378">Hydrolase</keyword>
<proteinExistence type="inferred from homology"/>
<dbReference type="PIRSF" id="PIRSF001084">
    <property type="entry name" value="B-galactosidase"/>
    <property type="match status" value="1"/>
</dbReference>
<dbReference type="Pfam" id="PF02449">
    <property type="entry name" value="Glyco_hydro_42"/>
    <property type="match status" value="1"/>
</dbReference>
<evidence type="ECO:0000256" key="3">
    <source>
        <dbReference type="ARBA" id="ARBA00012756"/>
    </source>
</evidence>
<keyword evidence="7 8" id="KW-0326">Glycosidase</keyword>
<evidence type="ECO:0000256" key="2">
    <source>
        <dbReference type="ARBA" id="ARBA00005940"/>
    </source>
</evidence>
<reference evidence="12 13" key="1">
    <citation type="submission" date="2022-04" db="EMBL/GenBank/DDBJ databases">
        <title>Gracilibacillus sp. isolated from saltern.</title>
        <authorList>
            <person name="Won M."/>
            <person name="Lee C.-M."/>
            <person name="Woen H.-Y."/>
            <person name="Kwon S.-W."/>
        </authorList>
    </citation>
    <scope>NUCLEOTIDE SEQUENCE [LARGE SCALE GENOMIC DNA]</scope>
    <source>
        <strain evidence="12 13">SSPM10-3</strain>
    </source>
</reference>
<dbReference type="Gene3D" id="3.20.20.80">
    <property type="entry name" value="Glycosidases"/>
    <property type="match status" value="1"/>
</dbReference>
<gene>
    <name evidence="12" type="ORF">MUN87_11105</name>
</gene>
<evidence type="ECO:0000256" key="5">
    <source>
        <dbReference type="ARBA" id="ARBA00022801"/>
    </source>
</evidence>
<dbReference type="SUPFAM" id="SSF52317">
    <property type="entry name" value="Class I glutamine amidotransferase-like"/>
    <property type="match status" value="1"/>
</dbReference>
<evidence type="ECO:0000256" key="8">
    <source>
        <dbReference type="PIRNR" id="PIRNR001084"/>
    </source>
</evidence>
<dbReference type="InterPro" id="IPR013529">
    <property type="entry name" value="Glyco_hydro_42_N"/>
</dbReference>
<dbReference type="InterPro" id="IPR017853">
    <property type="entry name" value="GH"/>
</dbReference>
<evidence type="ECO:0000256" key="7">
    <source>
        <dbReference type="ARBA" id="ARBA00023295"/>
    </source>
</evidence>
<evidence type="ECO:0000256" key="6">
    <source>
        <dbReference type="ARBA" id="ARBA00022833"/>
    </source>
</evidence>
<dbReference type="InterPro" id="IPR029062">
    <property type="entry name" value="Class_I_gatase-like"/>
</dbReference>
<dbReference type="RefSeq" id="WP_244740117.1">
    <property type="nucleotide sequence ID" value="NZ_CP095071.1"/>
</dbReference>
<evidence type="ECO:0000256" key="1">
    <source>
        <dbReference type="ARBA" id="ARBA00001412"/>
    </source>
</evidence>
<feature type="domain" description="Beta-galactosidase trimerisation" evidence="10">
    <location>
        <begin position="404"/>
        <end position="609"/>
    </location>
</feature>